<evidence type="ECO:0000256" key="1">
    <source>
        <dbReference type="ARBA" id="ARBA00008455"/>
    </source>
</evidence>
<dbReference type="EMBL" id="JABFTP020000021">
    <property type="protein sequence ID" value="KAL3268648.1"/>
    <property type="molecule type" value="Genomic_DNA"/>
</dbReference>
<evidence type="ECO:0000256" key="4">
    <source>
        <dbReference type="ARBA" id="ARBA00022807"/>
    </source>
</evidence>
<dbReference type="SMART" id="SM00645">
    <property type="entry name" value="Pept_C1"/>
    <property type="match status" value="1"/>
</dbReference>
<dbReference type="Proteomes" id="UP001516400">
    <property type="component" value="Unassembled WGS sequence"/>
</dbReference>
<dbReference type="PANTHER" id="PTHR12411">
    <property type="entry name" value="CYSTEINE PROTEASE FAMILY C1-RELATED"/>
    <property type="match status" value="1"/>
</dbReference>
<dbReference type="CDD" id="cd02248">
    <property type="entry name" value="Peptidase_C1A"/>
    <property type="match status" value="1"/>
</dbReference>
<dbReference type="GO" id="GO:0006508">
    <property type="term" value="P:proteolysis"/>
    <property type="evidence" value="ECO:0007669"/>
    <property type="project" value="UniProtKB-KW"/>
</dbReference>
<dbReference type="InterPro" id="IPR038765">
    <property type="entry name" value="Papain-like_cys_pep_sf"/>
</dbReference>
<evidence type="ECO:0000259" key="7">
    <source>
        <dbReference type="SMART" id="SM00645"/>
    </source>
</evidence>
<gene>
    <name evidence="9" type="ORF">HHI36_007752</name>
</gene>
<dbReference type="Pfam" id="PF08246">
    <property type="entry name" value="Inhibitor_I29"/>
    <property type="match status" value="1"/>
</dbReference>
<dbReference type="InterPro" id="IPR013201">
    <property type="entry name" value="Prot_inhib_I29"/>
</dbReference>
<dbReference type="InterPro" id="IPR000169">
    <property type="entry name" value="Pept_cys_AS"/>
</dbReference>
<evidence type="ECO:0000259" key="8">
    <source>
        <dbReference type="SMART" id="SM00848"/>
    </source>
</evidence>
<evidence type="ECO:0000256" key="6">
    <source>
        <dbReference type="ARBA" id="ARBA00023157"/>
    </source>
</evidence>
<proteinExistence type="inferred from homology"/>
<dbReference type="PRINTS" id="PR00705">
    <property type="entry name" value="PAPAIN"/>
</dbReference>
<sequence>MGGIIAIILVILLVFYRNWRYEQELDSLIWKIDFKDIQLNEEQKTSKTTRQNHPLIRTSQVSLSSNPDADYRYSTIFTQIGIYKGRVFAMKKINKKTIDITREMKKELKMIDFNKSYKSPIEARKRFSIFKDNLKIIDEHNIRFEKGEVSYTKGINKFADWTAEEFLDYVNQYKVPKHSRKDSEVFKPISNLLLPDAVDWRTQGCITGVKDQGICGSCWAFSTTGSLEAQLYLQKGKLISLSEQNLIDCSWTEGNEGCGGGLMTSAWEYVQKNGCESEDDYPYKEVDGKCQFEQVKSVVSISGYVEINKNETDLQAAVASVGPISVGIDASEELQLYSKGILEDNTCSAYYLNHGVLLVGYGSENGKEFYIIKNSWGVSWGEQGYFRLGNKGSNPCGITEDASYPNVI</sequence>
<keyword evidence="10" id="KW-1185">Reference proteome</keyword>
<organism evidence="9 10">
    <name type="scientific">Cryptolaemus montrouzieri</name>
    <dbReference type="NCBI Taxonomy" id="559131"/>
    <lineage>
        <taxon>Eukaryota</taxon>
        <taxon>Metazoa</taxon>
        <taxon>Ecdysozoa</taxon>
        <taxon>Arthropoda</taxon>
        <taxon>Hexapoda</taxon>
        <taxon>Insecta</taxon>
        <taxon>Pterygota</taxon>
        <taxon>Neoptera</taxon>
        <taxon>Endopterygota</taxon>
        <taxon>Coleoptera</taxon>
        <taxon>Polyphaga</taxon>
        <taxon>Cucujiformia</taxon>
        <taxon>Coccinelloidea</taxon>
        <taxon>Coccinellidae</taxon>
        <taxon>Scymninae</taxon>
        <taxon>Scymnini</taxon>
        <taxon>Cryptolaemus</taxon>
    </lineage>
</organism>
<dbReference type="InterPro" id="IPR000668">
    <property type="entry name" value="Peptidase_C1A_C"/>
</dbReference>
<evidence type="ECO:0000313" key="9">
    <source>
        <dbReference type="EMBL" id="KAL3268648.1"/>
    </source>
</evidence>
<dbReference type="FunFam" id="3.90.70.10:FF:000006">
    <property type="entry name" value="Cathepsin S"/>
    <property type="match status" value="1"/>
</dbReference>
<dbReference type="InterPro" id="IPR039417">
    <property type="entry name" value="Peptidase_C1A_papain-like"/>
</dbReference>
<keyword evidence="4" id="KW-0788">Thiol protease</keyword>
<reference evidence="9 10" key="1">
    <citation type="journal article" date="2021" name="BMC Biol.">
        <title>Horizontally acquired antibacterial genes associated with adaptive radiation of ladybird beetles.</title>
        <authorList>
            <person name="Li H.S."/>
            <person name="Tang X.F."/>
            <person name="Huang Y.H."/>
            <person name="Xu Z.Y."/>
            <person name="Chen M.L."/>
            <person name="Du X.Y."/>
            <person name="Qiu B.Y."/>
            <person name="Chen P.T."/>
            <person name="Zhang W."/>
            <person name="Slipinski A."/>
            <person name="Escalona H.E."/>
            <person name="Waterhouse R.M."/>
            <person name="Zwick A."/>
            <person name="Pang H."/>
        </authorList>
    </citation>
    <scope>NUCLEOTIDE SEQUENCE [LARGE SCALE GENOMIC DNA]</scope>
    <source>
        <strain evidence="9">SYSU2018</strain>
    </source>
</reference>
<dbReference type="PROSITE" id="PS00139">
    <property type="entry name" value="THIOL_PROTEASE_CYS"/>
    <property type="match status" value="1"/>
</dbReference>
<evidence type="ECO:0000256" key="2">
    <source>
        <dbReference type="ARBA" id="ARBA00022670"/>
    </source>
</evidence>
<comment type="caution">
    <text evidence="9">The sequence shown here is derived from an EMBL/GenBank/DDBJ whole genome shotgun (WGS) entry which is preliminary data.</text>
</comment>
<keyword evidence="6" id="KW-1015">Disulfide bond</keyword>
<evidence type="ECO:0000256" key="3">
    <source>
        <dbReference type="ARBA" id="ARBA00022801"/>
    </source>
</evidence>
<dbReference type="AlphaFoldDB" id="A0ABD2MQL9"/>
<dbReference type="InterPro" id="IPR025660">
    <property type="entry name" value="Pept_his_AS"/>
</dbReference>
<feature type="domain" description="Peptidase C1A papain C-terminal" evidence="7">
    <location>
        <begin position="194"/>
        <end position="406"/>
    </location>
</feature>
<evidence type="ECO:0000313" key="10">
    <source>
        <dbReference type="Proteomes" id="UP001516400"/>
    </source>
</evidence>
<protein>
    <recommendedName>
        <fullName evidence="11">Cathepsin L</fullName>
    </recommendedName>
</protein>
<dbReference type="InterPro" id="IPR013128">
    <property type="entry name" value="Peptidase_C1A"/>
</dbReference>
<dbReference type="SUPFAM" id="SSF54001">
    <property type="entry name" value="Cysteine proteinases"/>
    <property type="match status" value="1"/>
</dbReference>
<evidence type="ECO:0008006" key="11">
    <source>
        <dbReference type="Google" id="ProtNLM"/>
    </source>
</evidence>
<dbReference type="PROSITE" id="PS00639">
    <property type="entry name" value="THIOL_PROTEASE_HIS"/>
    <property type="match status" value="1"/>
</dbReference>
<accession>A0ABD2MQL9</accession>
<dbReference type="GO" id="GO:0008234">
    <property type="term" value="F:cysteine-type peptidase activity"/>
    <property type="evidence" value="ECO:0007669"/>
    <property type="project" value="UniProtKB-KW"/>
</dbReference>
<keyword evidence="3" id="KW-0378">Hydrolase</keyword>
<feature type="domain" description="Cathepsin propeptide inhibitor" evidence="8">
    <location>
        <begin position="110"/>
        <end position="166"/>
    </location>
</feature>
<comment type="similarity">
    <text evidence="1">Belongs to the peptidase C1 family.</text>
</comment>
<name>A0ABD2MQL9_9CUCU</name>
<keyword evidence="2" id="KW-0645">Protease</keyword>
<dbReference type="Gene3D" id="3.90.70.10">
    <property type="entry name" value="Cysteine proteinases"/>
    <property type="match status" value="1"/>
</dbReference>
<dbReference type="Pfam" id="PF00112">
    <property type="entry name" value="Peptidase_C1"/>
    <property type="match status" value="1"/>
</dbReference>
<keyword evidence="5" id="KW-0865">Zymogen</keyword>
<evidence type="ECO:0000256" key="5">
    <source>
        <dbReference type="ARBA" id="ARBA00023145"/>
    </source>
</evidence>
<dbReference type="SMART" id="SM00848">
    <property type="entry name" value="Inhibitor_I29"/>
    <property type="match status" value="1"/>
</dbReference>